<evidence type="ECO:0000313" key="3">
    <source>
        <dbReference type="Proteomes" id="UP000030645"/>
    </source>
</evidence>
<dbReference type="EMBL" id="KE345789">
    <property type="protein sequence ID" value="EXC16219.1"/>
    <property type="molecule type" value="Genomic_DNA"/>
</dbReference>
<dbReference type="Proteomes" id="UP000030645">
    <property type="component" value="Unassembled WGS sequence"/>
</dbReference>
<feature type="chain" id="PRO_5013130688" evidence="1">
    <location>
        <begin position="16"/>
        <end position="98"/>
    </location>
</feature>
<accession>W9S7R1</accession>
<protein>
    <submittedName>
        <fullName evidence="2">Uncharacterized protein</fullName>
    </submittedName>
</protein>
<dbReference type="AlphaFoldDB" id="W9S7R1"/>
<name>W9S7R1_9ROSA</name>
<reference evidence="3" key="1">
    <citation type="submission" date="2013-01" db="EMBL/GenBank/DDBJ databases">
        <title>Draft Genome Sequence of a Mulberry Tree, Morus notabilis C.K. Schneid.</title>
        <authorList>
            <person name="He N."/>
            <person name="Zhao S."/>
        </authorList>
    </citation>
    <scope>NUCLEOTIDE SEQUENCE</scope>
</reference>
<gene>
    <name evidence="2" type="ORF">L484_024390</name>
</gene>
<keyword evidence="3" id="KW-1185">Reference proteome</keyword>
<organism evidence="2 3">
    <name type="scientific">Morus notabilis</name>
    <dbReference type="NCBI Taxonomy" id="981085"/>
    <lineage>
        <taxon>Eukaryota</taxon>
        <taxon>Viridiplantae</taxon>
        <taxon>Streptophyta</taxon>
        <taxon>Embryophyta</taxon>
        <taxon>Tracheophyta</taxon>
        <taxon>Spermatophyta</taxon>
        <taxon>Magnoliopsida</taxon>
        <taxon>eudicotyledons</taxon>
        <taxon>Gunneridae</taxon>
        <taxon>Pentapetalae</taxon>
        <taxon>rosids</taxon>
        <taxon>fabids</taxon>
        <taxon>Rosales</taxon>
        <taxon>Moraceae</taxon>
        <taxon>Moreae</taxon>
        <taxon>Morus</taxon>
    </lineage>
</organism>
<keyword evidence="1" id="KW-0732">Signal</keyword>
<evidence type="ECO:0000256" key="1">
    <source>
        <dbReference type="SAM" id="SignalP"/>
    </source>
</evidence>
<proteinExistence type="predicted"/>
<sequence>MLCFLVLIYLAISMALFRVPHQQSPPTINLLPIQLISSGVDKLSTITCGTSSVTEFLITIKTLADELTALGSPPSDEDLLLYSTRGLGPAYKEVIAAL</sequence>
<evidence type="ECO:0000313" key="2">
    <source>
        <dbReference type="EMBL" id="EXC16219.1"/>
    </source>
</evidence>
<feature type="signal peptide" evidence="1">
    <location>
        <begin position="1"/>
        <end position="15"/>
    </location>
</feature>